<evidence type="ECO:0000313" key="11">
    <source>
        <dbReference type="EMBL" id="OWA53533.1"/>
    </source>
</evidence>
<comment type="catalytic activity">
    <reaction evidence="9">
        <text>AMP + H2O + H(+) = IMP + NH4(+)</text>
        <dbReference type="Rhea" id="RHEA:14777"/>
        <dbReference type="ChEBI" id="CHEBI:15377"/>
        <dbReference type="ChEBI" id="CHEBI:15378"/>
        <dbReference type="ChEBI" id="CHEBI:28938"/>
        <dbReference type="ChEBI" id="CHEBI:58053"/>
        <dbReference type="ChEBI" id="CHEBI:456215"/>
        <dbReference type="EC" id="3.5.4.6"/>
    </reaction>
</comment>
<dbReference type="FunFam" id="3.20.20.140:FF:000035">
    <property type="entry name" value="Probable amp deaminase"/>
    <property type="match status" value="1"/>
</dbReference>
<keyword evidence="5 9" id="KW-0378">Hydrolase</keyword>
<dbReference type="Gene3D" id="3.20.20.140">
    <property type="entry name" value="Metal-dependent hydrolases"/>
    <property type="match status" value="1"/>
</dbReference>
<dbReference type="PIRSF" id="PIRSF001251">
    <property type="entry name" value="AMP_deaminase_met"/>
    <property type="match status" value="1"/>
</dbReference>
<keyword evidence="4 9" id="KW-0479">Metal-binding</keyword>
<dbReference type="FunFam" id="4.10.800.20:FF:000001">
    <property type="entry name" value="AMP deaminase"/>
    <property type="match status" value="1"/>
</dbReference>
<feature type="compositionally biased region" description="Low complexity" evidence="10">
    <location>
        <begin position="1"/>
        <end position="21"/>
    </location>
</feature>
<dbReference type="GO" id="GO:0003876">
    <property type="term" value="F:AMP deaminase activity"/>
    <property type="evidence" value="ECO:0007669"/>
    <property type="project" value="UniProtKB-EC"/>
</dbReference>
<comment type="cofactor">
    <cofactor evidence="1 9">
        <name>Zn(2+)</name>
        <dbReference type="ChEBI" id="CHEBI:29105"/>
    </cofactor>
</comment>
<dbReference type="GO" id="GO:0046033">
    <property type="term" value="P:AMP metabolic process"/>
    <property type="evidence" value="ECO:0007669"/>
    <property type="project" value="TreeGrafter"/>
</dbReference>
<proteinExistence type="inferred from homology"/>
<keyword evidence="7" id="KW-0546">Nucleotide metabolism</keyword>
<feature type="compositionally biased region" description="Polar residues" evidence="10">
    <location>
        <begin position="22"/>
        <end position="46"/>
    </location>
</feature>
<dbReference type="SUPFAM" id="SSF51556">
    <property type="entry name" value="Metallo-dependent hydrolases"/>
    <property type="match status" value="1"/>
</dbReference>
<dbReference type="PANTHER" id="PTHR11359">
    <property type="entry name" value="AMP DEAMINASE"/>
    <property type="match status" value="1"/>
</dbReference>
<comment type="pathway">
    <text evidence="2">Purine metabolism; IMP biosynthesis via salvage pathway; IMP from AMP: step 1/1.</text>
</comment>
<dbReference type="GO" id="GO:0046872">
    <property type="term" value="F:metal ion binding"/>
    <property type="evidence" value="ECO:0007669"/>
    <property type="project" value="UniProtKB-KW"/>
</dbReference>
<comment type="caution">
    <text evidence="11">The sequence shown here is derived from an EMBL/GenBank/DDBJ whole genome shotgun (WGS) entry which is preliminary data.</text>
</comment>
<organism evidence="11 12">
    <name type="scientific">Hypsibius exemplaris</name>
    <name type="common">Freshwater tardigrade</name>
    <dbReference type="NCBI Taxonomy" id="2072580"/>
    <lineage>
        <taxon>Eukaryota</taxon>
        <taxon>Metazoa</taxon>
        <taxon>Ecdysozoa</taxon>
        <taxon>Tardigrada</taxon>
        <taxon>Eutardigrada</taxon>
        <taxon>Parachela</taxon>
        <taxon>Hypsibioidea</taxon>
        <taxon>Hypsibiidae</taxon>
        <taxon>Hypsibius</taxon>
    </lineage>
</organism>
<dbReference type="Proteomes" id="UP000192578">
    <property type="component" value="Unassembled WGS sequence"/>
</dbReference>
<reference evidence="12" key="1">
    <citation type="submission" date="2017-01" db="EMBL/GenBank/DDBJ databases">
        <title>Comparative genomics of anhydrobiosis in the tardigrade Hypsibius dujardini.</title>
        <authorList>
            <person name="Yoshida Y."/>
            <person name="Koutsovoulos G."/>
            <person name="Laetsch D."/>
            <person name="Stevens L."/>
            <person name="Kumar S."/>
            <person name="Horikawa D."/>
            <person name="Ishino K."/>
            <person name="Komine S."/>
            <person name="Tomita M."/>
            <person name="Blaxter M."/>
            <person name="Arakawa K."/>
        </authorList>
    </citation>
    <scope>NUCLEOTIDE SEQUENCE [LARGE SCALE GENOMIC DNA]</scope>
    <source>
        <strain evidence="12">Z151</strain>
    </source>
</reference>
<dbReference type="GO" id="GO:0005829">
    <property type="term" value="C:cytosol"/>
    <property type="evidence" value="ECO:0007669"/>
    <property type="project" value="TreeGrafter"/>
</dbReference>
<dbReference type="PANTHER" id="PTHR11359:SF0">
    <property type="entry name" value="AMP DEAMINASE"/>
    <property type="match status" value="1"/>
</dbReference>
<dbReference type="Gene3D" id="4.10.800.20">
    <property type="match status" value="1"/>
</dbReference>
<evidence type="ECO:0000256" key="5">
    <source>
        <dbReference type="ARBA" id="ARBA00022801"/>
    </source>
</evidence>
<gene>
    <name evidence="11" type="ORF">BV898_17958</name>
</gene>
<dbReference type="OrthoDB" id="1723809at2759"/>
<dbReference type="GO" id="GO:0032264">
    <property type="term" value="P:IMP salvage"/>
    <property type="evidence" value="ECO:0007669"/>
    <property type="project" value="InterPro"/>
</dbReference>
<dbReference type="InterPro" id="IPR032466">
    <property type="entry name" value="Metal_Hydrolase"/>
</dbReference>
<dbReference type="Pfam" id="PF19326">
    <property type="entry name" value="AMP_deaminase"/>
    <property type="match status" value="1"/>
</dbReference>
<evidence type="ECO:0000256" key="3">
    <source>
        <dbReference type="ARBA" id="ARBA00006676"/>
    </source>
</evidence>
<feature type="region of interest" description="Disordered" evidence="10">
    <location>
        <begin position="1"/>
        <end position="104"/>
    </location>
</feature>
<dbReference type="AlphaFoldDB" id="A0A9X6NII6"/>
<name>A0A9X6NII6_HYPEX</name>
<evidence type="ECO:0000256" key="4">
    <source>
        <dbReference type="ARBA" id="ARBA00022723"/>
    </source>
</evidence>
<dbReference type="EC" id="3.5.4.6" evidence="9"/>
<dbReference type="InterPro" id="IPR006329">
    <property type="entry name" value="AMPD"/>
</dbReference>
<dbReference type="InterPro" id="IPR006650">
    <property type="entry name" value="A/AMP_deam_AS"/>
</dbReference>
<dbReference type="NCBIfam" id="TIGR01429">
    <property type="entry name" value="AMP_deaminase"/>
    <property type="match status" value="1"/>
</dbReference>
<dbReference type="EMBL" id="MTYJ01000328">
    <property type="protein sequence ID" value="OWA53533.1"/>
    <property type="molecule type" value="Genomic_DNA"/>
</dbReference>
<sequence length="854" mass="96891">MASSSPSSASPSPDSGSASQSECVNGTWTQIPSVVTPLQQGKVQQDNRTDGGGGLEPRERNLSSDSLDLSENHSDSASPAAAAAASRGANRRVPNESAQLDTTAVGTFESPLTPIEQSEEQNVLQTQLSQACKTELNSINSIHGGKFQNLKEGKLSRHASSELLDEKDGGASASYSRNFDPNAPDFQRVSISGYDDLHIARELAACDDLVRCAQELCDALAIRQKYMRLAGQAFPSIVDRFLHASLNNQKLPNLPTQSSARRTILDYSIHPPIRSGRPYDCEIPAASEHVFRIRQGHFEVYANAEDLQRKVEAEEQRQKQGDAVLPNATGKAGELLTPLFFGVSREEWWKDYSTIRIMMQDGPLKSFCFRKLRFLETKFVLHANLNENREMAAQKLVPHRDFYNIRKVDGHLHASSCMNQKHLLRFIKRQMKVDADEHVVVDKTSGKPMTLSEVFRSMNLTAYDLNVDMLDVHADRNTFHRFDKFNTKYNPIGQSLLRDIFLKTDNYVHGKFFAMILKEVMKDLEESKYQNAEPRLSVYGRSIDEWDKLAKWAVDFEVWSPNVVWMIQVPRLYDVYKANKLVNSFQDVIYNLFHPLFEATAYPEKHPYLHRFLQHVVAFDSVDDESKAESVIFTEQSPNPDQWTMEDNPPYAYYLFYMYSNMVALNNFRKARGMNTFVLRPHCGEAGPVNHMIVGFMLGESIAHGLLLRKVPVLQYLFYLSQVGIAMSPLSNNSLFLEYQRNPIHDYFVRGLNVSISTDDPLQFHFTKEPLMEEYSIATQIFKFSATDLCELAKNSVLQSGFSDTIKQHWLGPNFKDEGVSGNDITRSNVPDIRVAYRYETLLDELTNIFEVVD</sequence>
<feature type="compositionally biased region" description="Low complexity" evidence="10">
    <location>
        <begin position="63"/>
        <end position="86"/>
    </location>
</feature>
<feature type="region of interest" description="Disordered" evidence="10">
    <location>
        <begin position="159"/>
        <end position="179"/>
    </location>
</feature>
<evidence type="ECO:0000256" key="10">
    <source>
        <dbReference type="SAM" id="MobiDB-lite"/>
    </source>
</evidence>
<evidence type="ECO:0000256" key="6">
    <source>
        <dbReference type="ARBA" id="ARBA00022833"/>
    </source>
</evidence>
<comment type="similarity">
    <text evidence="3 9">Belongs to the metallo-dependent hydrolases superfamily. Adenosine and AMP deaminases family.</text>
</comment>
<evidence type="ECO:0000256" key="1">
    <source>
        <dbReference type="ARBA" id="ARBA00001947"/>
    </source>
</evidence>
<dbReference type="PROSITE" id="PS00485">
    <property type="entry name" value="A_DEAMINASE"/>
    <property type="match status" value="1"/>
</dbReference>
<evidence type="ECO:0000256" key="2">
    <source>
        <dbReference type="ARBA" id="ARBA00004955"/>
    </source>
</evidence>
<evidence type="ECO:0000313" key="12">
    <source>
        <dbReference type="Proteomes" id="UP000192578"/>
    </source>
</evidence>
<evidence type="ECO:0000256" key="7">
    <source>
        <dbReference type="ARBA" id="ARBA00023080"/>
    </source>
</evidence>
<keyword evidence="6" id="KW-0862">Zinc</keyword>
<accession>A0A9X6NII6</accession>
<evidence type="ECO:0000256" key="9">
    <source>
        <dbReference type="PIRNR" id="PIRNR001251"/>
    </source>
</evidence>
<evidence type="ECO:0000256" key="8">
    <source>
        <dbReference type="ARBA" id="ARBA00054146"/>
    </source>
</evidence>
<comment type="function">
    <text evidence="8">AMP deaminase plays a critical role in energy metabolism. Catalyzes the deamination of AMP to IMP and plays an important role in the purine nucleotide cycle.</text>
</comment>
<protein>
    <recommendedName>
        <fullName evidence="9">AMP deaminase</fullName>
        <ecNumber evidence="9">3.5.4.6</ecNumber>
    </recommendedName>
</protein>
<dbReference type="CDD" id="cd01319">
    <property type="entry name" value="AMPD"/>
    <property type="match status" value="1"/>
</dbReference>
<keyword evidence="12" id="KW-1185">Reference proteome</keyword>